<reference evidence="4 6" key="2">
    <citation type="submission" date="2019-03" db="EMBL/GenBank/DDBJ databases">
        <title>Genomic Encyclopedia of Type Strains, Phase IV (KMG-IV): sequencing the most valuable type-strain genomes for metagenomic binning, comparative biology and taxonomic classification.</title>
        <authorList>
            <person name="Goeker M."/>
        </authorList>
    </citation>
    <scope>NUCLEOTIDE SEQUENCE [LARGE SCALE GENOMIC DNA]</scope>
    <source>
        <strain evidence="4 6">DSM 101483</strain>
    </source>
</reference>
<dbReference type="KEGG" id="dej:AWY79_17450"/>
<dbReference type="InterPro" id="IPR050267">
    <property type="entry name" value="Anti-sigma-factor_SerPK"/>
</dbReference>
<dbReference type="AlphaFoldDB" id="A0A126QRR8"/>
<dbReference type="SUPFAM" id="SSF55874">
    <property type="entry name" value="ATPase domain of HSP90 chaperone/DNA topoisomerase II/histidine kinase"/>
    <property type="match status" value="1"/>
</dbReference>
<name>A0A126QRR8_9BACT</name>
<dbReference type="PANTHER" id="PTHR35526">
    <property type="entry name" value="ANTI-SIGMA-F FACTOR RSBW-RELATED"/>
    <property type="match status" value="1"/>
</dbReference>
<proteinExistence type="predicted"/>
<keyword evidence="1" id="KW-0723">Serine/threonine-protein kinase</keyword>
<evidence type="ECO:0000313" key="5">
    <source>
        <dbReference type="Proteomes" id="UP000055611"/>
    </source>
</evidence>
<dbReference type="EMBL" id="SOBK01000011">
    <property type="protein sequence ID" value="TDT86751.1"/>
    <property type="molecule type" value="Genomic_DNA"/>
</dbReference>
<sequence>MTRRAVTFRIKATLSRLPAAQAFARNEIQRHCVTDAILNRLELVCEELFANVANHAYPDGTGDVELSCMTGRDGAGNCYFCLRVRDWGLPFNPLSAPEPDLGADLDGRPEGGLGVLLVKRMADNCHYRREDGANEFRACFKI</sequence>
<dbReference type="Proteomes" id="UP000295506">
    <property type="component" value="Unassembled WGS sequence"/>
</dbReference>
<dbReference type="RefSeq" id="WP_066806672.1">
    <property type="nucleotide sequence ID" value="NZ_CP014206.1"/>
</dbReference>
<keyword evidence="5" id="KW-1185">Reference proteome</keyword>
<accession>A0A126QRR8</accession>
<dbReference type="Proteomes" id="UP000055611">
    <property type="component" value="Chromosome"/>
</dbReference>
<gene>
    <name evidence="3" type="ORF">AWY79_17450</name>
    <name evidence="4" type="ORF">EDC59_11169</name>
</gene>
<dbReference type="CDD" id="cd16936">
    <property type="entry name" value="HATPase_RsbW-like"/>
    <property type="match status" value="1"/>
</dbReference>
<dbReference type="OrthoDB" id="9792240at2"/>
<protein>
    <submittedName>
        <fullName evidence="4">Anti-sigma regulatory factor (Ser/Thr protein kinase)</fullName>
    </submittedName>
</protein>
<evidence type="ECO:0000259" key="2">
    <source>
        <dbReference type="Pfam" id="PF13581"/>
    </source>
</evidence>
<dbReference type="InterPro" id="IPR036890">
    <property type="entry name" value="HATPase_C_sf"/>
</dbReference>
<evidence type="ECO:0000313" key="3">
    <source>
        <dbReference type="EMBL" id="AMK12763.1"/>
    </source>
</evidence>
<dbReference type="InterPro" id="IPR003594">
    <property type="entry name" value="HATPase_dom"/>
</dbReference>
<evidence type="ECO:0000313" key="4">
    <source>
        <dbReference type="EMBL" id="TDT86751.1"/>
    </source>
</evidence>
<dbReference type="Gene3D" id="3.30.565.10">
    <property type="entry name" value="Histidine kinase-like ATPase, C-terminal domain"/>
    <property type="match status" value="1"/>
</dbReference>
<dbReference type="Pfam" id="PF13581">
    <property type="entry name" value="HATPase_c_2"/>
    <property type="match status" value="1"/>
</dbReference>
<organism evidence="4 6">
    <name type="scientific">Pseudodesulfovibrio indicus</name>
    <dbReference type="NCBI Taxonomy" id="1716143"/>
    <lineage>
        <taxon>Bacteria</taxon>
        <taxon>Pseudomonadati</taxon>
        <taxon>Thermodesulfobacteriota</taxon>
        <taxon>Desulfovibrionia</taxon>
        <taxon>Desulfovibrionales</taxon>
        <taxon>Desulfovibrionaceae</taxon>
    </lineage>
</organism>
<keyword evidence="1" id="KW-0808">Transferase</keyword>
<evidence type="ECO:0000256" key="1">
    <source>
        <dbReference type="ARBA" id="ARBA00022527"/>
    </source>
</evidence>
<feature type="domain" description="Histidine kinase/HSP90-like ATPase" evidence="2">
    <location>
        <begin position="11"/>
        <end position="138"/>
    </location>
</feature>
<reference evidence="3 5" key="1">
    <citation type="journal article" date="2016" name="Front. Microbiol.">
        <title>Genome Sequence of the Piezophilic, Mesophilic Sulfate-Reducing Bacterium Desulfovibrio indicus J2T.</title>
        <authorList>
            <person name="Cao J."/>
            <person name="Maignien L."/>
            <person name="Shao Z."/>
            <person name="Alain K."/>
            <person name="Jebbar M."/>
        </authorList>
    </citation>
    <scope>NUCLEOTIDE SEQUENCE [LARGE SCALE GENOMIC DNA]</scope>
    <source>
        <strain evidence="3 5">J2</strain>
    </source>
</reference>
<dbReference type="EMBL" id="CP014206">
    <property type="protein sequence ID" value="AMK12763.1"/>
    <property type="molecule type" value="Genomic_DNA"/>
</dbReference>
<evidence type="ECO:0000313" key="6">
    <source>
        <dbReference type="Proteomes" id="UP000295506"/>
    </source>
</evidence>
<dbReference type="GO" id="GO:0004674">
    <property type="term" value="F:protein serine/threonine kinase activity"/>
    <property type="evidence" value="ECO:0007669"/>
    <property type="project" value="UniProtKB-KW"/>
</dbReference>
<keyword evidence="1" id="KW-0418">Kinase</keyword>